<name>A0A2S6MWW6_RHOGL</name>
<protein>
    <submittedName>
        <fullName evidence="1">Uncharacterized protein</fullName>
    </submittedName>
</protein>
<gene>
    <name evidence="1" type="ORF">CCS01_28685</name>
</gene>
<dbReference type="Pfam" id="PF11455">
    <property type="entry name" value="MazE-like"/>
    <property type="match status" value="1"/>
</dbReference>
<keyword evidence="2" id="KW-1185">Reference proteome</keyword>
<dbReference type="InterPro" id="IPR021558">
    <property type="entry name" value="MazE-like"/>
</dbReference>
<dbReference type="OrthoDB" id="7366795at2"/>
<sequence>MKAMRHRRRAQGLREVHIVTPDPRTATVRQRVARQVANLHQANEADALRWNEAVSEFDMPEVSSEQ</sequence>
<reference evidence="1 2" key="1">
    <citation type="journal article" date="2018" name="Arch. Microbiol.">
        <title>New insights into the metabolic potential of the phototrophic purple bacterium Rhodopila globiformis DSM 161(T) from its draft genome sequence and evidence for a vanadium-dependent nitrogenase.</title>
        <authorList>
            <person name="Imhoff J.F."/>
            <person name="Rahn T."/>
            <person name="Kunzel S."/>
            <person name="Neulinger S.C."/>
        </authorList>
    </citation>
    <scope>NUCLEOTIDE SEQUENCE [LARGE SCALE GENOMIC DNA]</scope>
    <source>
        <strain evidence="1 2">DSM 161</strain>
    </source>
</reference>
<accession>A0A2S6MWW6</accession>
<evidence type="ECO:0000313" key="1">
    <source>
        <dbReference type="EMBL" id="PPQ26862.1"/>
    </source>
</evidence>
<dbReference type="EMBL" id="NHRY01000264">
    <property type="protein sequence ID" value="PPQ26862.1"/>
    <property type="molecule type" value="Genomic_DNA"/>
</dbReference>
<proteinExistence type="predicted"/>
<dbReference type="AlphaFoldDB" id="A0A2S6MWW6"/>
<organism evidence="1 2">
    <name type="scientific">Rhodopila globiformis</name>
    <name type="common">Rhodopseudomonas globiformis</name>
    <dbReference type="NCBI Taxonomy" id="1071"/>
    <lineage>
        <taxon>Bacteria</taxon>
        <taxon>Pseudomonadati</taxon>
        <taxon>Pseudomonadota</taxon>
        <taxon>Alphaproteobacteria</taxon>
        <taxon>Acetobacterales</taxon>
        <taxon>Acetobacteraceae</taxon>
        <taxon>Rhodopila</taxon>
    </lineage>
</organism>
<dbReference type="Proteomes" id="UP000239724">
    <property type="component" value="Unassembled WGS sequence"/>
</dbReference>
<dbReference type="RefSeq" id="WP_104522259.1">
    <property type="nucleotide sequence ID" value="NZ_NHRY01000264.1"/>
</dbReference>
<comment type="caution">
    <text evidence="1">The sequence shown here is derived from an EMBL/GenBank/DDBJ whole genome shotgun (WGS) entry which is preliminary data.</text>
</comment>
<evidence type="ECO:0000313" key="2">
    <source>
        <dbReference type="Proteomes" id="UP000239724"/>
    </source>
</evidence>